<accession>A0A1E5TEL6</accession>
<dbReference type="GO" id="GO:0005975">
    <property type="term" value="P:carbohydrate metabolic process"/>
    <property type="evidence" value="ECO:0007669"/>
    <property type="project" value="InterPro"/>
</dbReference>
<dbReference type="InterPro" id="IPR050248">
    <property type="entry name" value="Polysacc_deacetylase_ArnD"/>
</dbReference>
<comment type="caution">
    <text evidence="3">The sequence shown here is derived from an EMBL/GenBank/DDBJ whole genome shotgun (WGS) entry which is preliminary data.</text>
</comment>
<dbReference type="STRING" id="1849968.A8C32_09870"/>
<sequence>MAGKILKIAKTITETAERMTFNANNGDISFNAAKNVNYSAKKDLVYNSYVAPEAEQTEDLTVTKVVCDYKEVEIGKTYTFKAVQFSRKPKKGGHELKQVKWAYQLDDEGIKDFPNQGRIIGNTVVKQVTISDEVWDNKKVKIYAYIQKATDSVSVVCEVKKMKKIYLTFDDGIQPGTEEVLKVLKETDVKATFFLTGIHTKFSYEKNPERTLRVLKSIYENHEIANHSYSHANYFYSSYYRSGGVKISKDSRRTVLEDFCLNEEIITNYIKQIDNSYSKSHMMAKNQEKPFARFPGTNTWYLNESIKEIKSTSRGRKFEIAIKDSKEEADELYNKGYKIVGWDTEWHMDFGLALKAQEDIVINDTDFTKEHEAHPDDVDLYSSNTFLLKKEKIKYNETDRLNESLETVKENILDFAYHSRFQPFDDKSKKENKVILLMHERAFRYTESYKSKGRTEMDKLKKLIEELKEENFQFETLSNY</sequence>
<organism evidence="3 4">
    <name type="scientific">Flavivirga aquatica</name>
    <dbReference type="NCBI Taxonomy" id="1849968"/>
    <lineage>
        <taxon>Bacteria</taxon>
        <taxon>Pseudomonadati</taxon>
        <taxon>Bacteroidota</taxon>
        <taxon>Flavobacteriia</taxon>
        <taxon>Flavobacteriales</taxon>
        <taxon>Flavobacteriaceae</taxon>
        <taxon>Flavivirga</taxon>
    </lineage>
</organism>
<dbReference type="GO" id="GO:0016810">
    <property type="term" value="F:hydrolase activity, acting on carbon-nitrogen (but not peptide) bonds"/>
    <property type="evidence" value="ECO:0007669"/>
    <property type="project" value="InterPro"/>
</dbReference>
<dbReference type="PROSITE" id="PS51677">
    <property type="entry name" value="NODB"/>
    <property type="match status" value="1"/>
</dbReference>
<dbReference type="OrthoDB" id="9812065at2"/>
<protein>
    <recommendedName>
        <fullName evidence="2">NodB homology domain-containing protein</fullName>
    </recommendedName>
</protein>
<keyword evidence="1" id="KW-0175">Coiled coil</keyword>
<name>A0A1E5TEL6_9FLAO</name>
<dbReference type="Gene3D" id="3.20.20.370">
    <property type="entry name" value="Glycoside hydrolase/deacetylase"/>
    <property type="match status" value="1"/>
</dbReference>
<dbReference type="InterPro" id="IPR011330">
    <property type="entry name" value="Glyco_hydro/deAcase_b/a-brl"/>
</dbReference>
<reference evidence="3 4" key="1">
    <citation type="submission" date="2016-05" db="EMBL/GenBank/DDBJ databases">
        <title>Draft Genome Sequence of Algibacter sp. Strain SK-16 Isolated from the Surface Water of Aburatsubo Inlet.</title>
        <authorList>
            <person name="Wong S.-K."/>
            <person name="Yoshizawa S."/>
            <person name="Nakajima Y."/>
            <person name="Ogura Y."/>
            <person name="Tetsuya H."/>
            <person name="Hamasaki K."/>
        </authorList>
    </citation>
    <scope>NUCLEOTIDE SEQUENCE [LARGE SCALE GENOMIC DNA]</scope>
    <source>
        <strain evidence="3 4">SK-16</strain>
    </source>
</reference>
<gene>
    <name evidence="3" type="ORF">A8C32_09870</name>
</gene>
<keyword evidence="4" id="KW-1185">Reference proteome</keyword>
<dbReference type="AlphaFoldDB" id="A0A1E5TEL6"/>
<dbReference type="PANTHER" id="PTHR10587">
    <property type="entry name" value="GLYCOSYL TRANSFERASE-RELATED"/>
    <property type="match status" value="1"/>
</dbReference>
<feature type="coiled-coil region" evidence="1">
    <location>
        <begin position="450"/>
        <end position="477"/>
    </location>
</feature>
<evidence type="ECO:0000256" key="1">
    <source>
        <dbReference type="SAM" id="Coils"/>
    </source>
</evidence>
<evidence type="ECO:0000259" key="2">
    <source>
        <dbReference type="PROSITE" id="PS51677"/>
    </source>
</evidence>
<feature type="domain" description="NodB homology" evidence="2">
    <location>
        <begin position="163"/>
        <end position="242"/>
    </location>
</feature>
<dbReference type="Pfam" id="PF01522">
    <property type="entry name" value="Polysacc_deac_1"/>
    <property type="match status" value="1"/>
</dbReference>
<dbReference type="EMBL" id="MDJD01000006">
    <property type="protein sequence ID" value="OEK09809.1"/>
    <property type="molecule type" value="Genomic_DNA"/>
</dbReference>
<dbReference type="RefSeq" id="WP_069828469.1">
    <property type="nucleotide sequence ID" value="NZ_MDJD01000006.1"/>
</dbReference>
<dbReference type="Proteomes" id="UP000095713">
    <property type="component" value="Unassembled WGS sequence"/>
</dbReference>
<proteinExistence type="predicted"/>
<dbReference type="InterPro" id="IPR002509">
    <property type="entry name" value="NODB_dom"/>
</dbReference>
<evidence type="ECO:0000313" key="3">
    <source>
        <dbReference type="EMBL" id="OEK09809.1"/>
    </source>
</evidence>
<dbReference type="SUPFAM" id="SSF88713">
    <property type="entry name" value="Glycoside hydrolase/deacetylase"/>
    <property type="match status" value="1"/>
</dbReference>
<evidence type="ECO:0000313" key="4">
    <source>
        <dbReference type="Proteomes" id="UP000095713"/>
    </source>
</evidence>